<comment type="similarity">
    <text evidence="2">Belongs to the KHG/KDPG aldolase family.</text>
</comment>
<organism evidence="6 7">
    <name type="scientific">Stappia sediminis</name>
    <dbReference type="NCBI Taxonomy" id="2692190"/>
    <lineage>
        <taxon>Bacteria</taxon>
        <taxon>Pseudomonadati</taxon>
        <taxon>Pseudomonadota</taxon>
        <taxon>Alphaproteobacteria</taxon>
        <taxon>Hyphomicrobiales</taxon>
        <taxon>Stappiaceae</taxon>
        <taxon>Stappia</taxon>
    </lineage>
</organism>
<keyword evidence="4 6" id="KW-0456">Lyase</keyword>
<dbReference type="NCBIfam" id="NF006600">
    <property type="entry name" value="PRK09140.1"/>
    <property type="match status" value="1"/>
</dbReference>
<dbReference type="InterPro" id="IPR031338">
    <property type="entry name" value="KDPG/KHG_AS_2"/>
</dbReference>
<keyword evidence="7" id="KW-1185">Reference proteome</keyword>
<protein>
    <submittedName>
        <fullName evidence="6">2-dehydro-3-deoxy-6-phosphogalactonate aldolase</fullName>
        <ecNumber evidence="6">4.1.2.21</ecNumber>
    </submittedName>
</protein>
<keyword evidence="5" id="KW-0119">Carbohydrate metabolism</keyword>
<comment type="subunit">
    <text evidence="3">Homotrimer.</text>
</comment>
<accession>A0A7X3LXK8</accession>
<dbReference type="PROSITE" id="PS00160">
    <property type="entry name" value="ALDOLASE_KDPG_KHG_2"/>
    <property type="match status" value="1"/>
</dbReference>
<dbReference type="Proteomes" id="UP000433101">
    <property type="component" value="Unassembled WGS sequence"/>
</dbReference>
<dbReference type="CDD" id="cd00452">
    <property type="entry name" value="KDPG_aldolase"/>
    <property type="match status" value="1"/>
</dbReference>
<dbReference type="EC" id="4.1.2.21" evidence="6"/>
<evidence type="ECO:0000313" key="7">
    <source>
        <dbReference type="Proteomes" id="UP000433101"/>
    </source>
</evidence>
<comment type="caution">
    <text evidence="6">The sequence shown here is derived from an EMBL/GenBank/DDBJ whole genome shotgun (WGS) entry which is preliminary data.</text>
</comment>
<dbReference type="PANTHER" id="PTHR30246">
    <property type="entry name" value="2-KETO-3-DEOXY-6-PHOSPHOGLUCONATE ALDOLASE"/>
    <property type="match status" value="1"/>
</dbReference>
<gene>
    <name evidence="6" type="ORF">GR183_18465</name>
</gene>
<sequence>MPKPTSTPWPEFRRDLVAILRGVKPGEAVAIGEALAEAGFEAIEVPLNSPEPLKSIEALRRALPDNVLVGAGTVLEADQVDAVKHAGGGLIVSPNCDRQVISHSASLGLVSLPGVFTATEAFMALRHGASALKFFPASNLGTGGIKALTAVLPKETVIAAVGGVADGDFQSYRNAGTRAFGLGSSLYKPGYSAQDVAERARAAVAAYDALS</sequence>
<name>A0A7X3LXK8_9HYPH</name>
<dbReference type="AlphaFoldDB" id="A0A7X3LXK8"/>
<evidence type="ECO:0000256" key="1">
    <source>
        <dbReference type="ARBA" id="ARBA00004761"/>
    </source>
</evidence>
<evidence type="ECO:0000256" key="2">
    <source>
        <dbReference type="ARBA" id="ARBA00006906"/>
    </source>
</evidence>
<dbReference type="SUPFAM" id="SSF51569">
    <property type="entry name" value="Aldolase"/>
    <property type="match status" value="1"/>
</dbReference>
<proteinExistence type="inferred from homology"/>
<evidence type="ECO:0000256" key="5">
    <source>
        <dbReference type="ARBA" id="ARBA00023277"/>
    </source>
</evidence>
<dbReference type="Pfam" id="PF01081">
    <property type="entry name" value="Aldolase"/>
    <property type="match status" value="1"/>
</dbReference>
<evidence type="ECO:0000256" key="4">
    <source>
        <dbReference type="ARBA" id="ARBA00023239"/>
    </source>
</evidence>
<comment type="pathway">
    <text evidence="1">Carbohydrate acid metabolism.</text>
</comment>
<dbReference type="InterPro" id="IPR000887">
    <property type="entry name" value="Aldlse_KDPG_KHG"/>
</dbReference>
<dbReference type="PANTHER" id="PTHR30246:SF1">
    <property type="entry name" value="2-DEHYDRO-3-DEOXY-6-PHOSPHOGALACTONATE ALDOLASE-RELATED"/>
    <property type="match status" value="1"/>
</dbReference>
<evidence type="ECO:0000313" key="6">
    <source>
        <dbReference type="EMBL" id="MXN66903.1"/>
    </source>
</evidence>
<dbReference type="Gene3D" id="3.20.20.70">
    <property type="entry name" value="Aldolase class I"/>
    <property type="match status" value="1"/>
</dbReference>
<evidence type="ECO:0000256" key="3">
    <source>
        <dbReference type="ARBA" id="ARBA00011233"/>
    </source>
</evidence>
<dbReference type="RefSeq" id="WP_160777134.1">
    <property type="nucleotide sequence ID" value="NZ_WUMV01000008.1"/>
</dbReference>
<reference evidence="6 7" key="1">
    <citation type="submission" date="2019-12" db="EMBL/GenBank/DDBJ databases">
        <authorList>
            <person name="Li M."/>
        </authorList>
    </citation>
    <scope>NUCLEOTIDE SEQUENCE [LARGE SCALE GENOMIC DNA]</scope>
    <source>
        <strain evidence="6 7">GBMRC 2046</strain>
    </source>
</reference>
<dbReference type="InterPro" id="IPR013785">
    <property type="entry name" value="Aldolase_TIM"/>
</dbReference>
<dbReference type="GO" id="GO:0008674">
    <property type="term" value="F:2-dehydro-3-deoxy-6-phosphogalactonate aldolase activity"/>
    <property type="evidence" value="ECO:0007669"/>
    <property type="project" value="UniProtKB-EC"/>
</dbReference>
<dbReference type="EMBL" id="WUMV01000008">
    <property type="protein sequence ID" value="MXN66903.1"/>
    <property type="molecule type" value="Genomic_DNA"/>
</dbReference>